<feature type="region of interest" description="Disordered" evidence="1">
    <location>
        <begin position="278"/>
        <end position="297"/>
    </location>
</feature>
<evidence type="ECO:0000256" key="1">
    <source>
        <dbReference type="SAM" id="MobiDB-lite"/>
    </source>
</evidence>
<evidence type="ECO:0000313" key="3">
    <source>
        <dbReference type="Proteomes" id="UP000797356"/>
    </source>
</evidence>
<dbReference type="Pfam" id="PF07800">
    <property type="entry name" value="DUF1644"/>
    <property type="match status" value="1"/>
</dbReference>
<proteinExistence type="predicted"/>
<comment type="caution">
    <text evidence="2">The sequence shown here is derived from an EMBL/GenBank/DDBJ whole genome shotgun (WGS) entry which is preliminary data.</text>
</comment>
<dbReference type="OrthoDB" id="1921166at2759"/>
<organism evidence="2 3">
    <name type="scientific">Cocos nucifera</name>
    <name type="common">Coconut palm</name>
    <dbReference type="NCBI Taxonomy" id="13894"/>
    <lineage>
        <taxon>Eukaryota</taxon>
        <taxon>Viridiplantae</taxon>
        <taxon>Streptophyta</taxon>
        <taxon>Embryophyta</taxon>
        <taxon>Tracheophyta</taxon>
        <taxon>Spermatophyta</taxon>
        <taxon>Magnoliopsida</taxon>
        <taxon>Liliopsida</taxon>
        <taxon>Arecaceae</taxon>
        <taxon>Arecoideae</taxon>
        <taxon>Cocoseae</taxon>
        <taxon>Attaleinae</taxon>
        <taxon>Cocos</taxon>
    </lineage>
</organism>
<dbReference type="EMBL" id="CM017873">
    <property type="protein sequence ID" value="KAG1330688.1"/>
    <property type="molecule type" value="Genomic_DNA"/>
</dbReference>
<reference evidence="2" key="1">
    <citation type="journal article" date="2017" name="Gigascience">
        <title>The genome draft of coconut (Cocos nucifera).</title>
        <authorList>
            <person name="Xiao Y."/>
            <person name="Xu P."/>
            <person name="Fan H."/>
            <person name="Baudouin L."/>
            <person name="Xia W."/>
            <person name="Bocs S."/>
            <person name="Xu J."/>
            <person name="Li Q."/>
            <person name="Guo A."/>
            <person name="Zhou L."/>
            <person name="Li J."/>
            <person name="Wu Y."/>
            <person name="Ma Z."/>
            <person name="Armero A."/>
            <person name="Issali A.E."/>
            <person name="Liu N."/>
            <person name="Peng M."/>
            <person name="Yang Y."/>
        </authorList>
    </citation>
    <scope>NUCLEOTIDE SEQUENCE</scope>
    <source>
        <tissue evidence="2">Spear leaf of Hainan Tall coconut</tissue>
    </source>
</reference>
<protein>
    <submittedName>
        <fullName evidence="2">Uncharacterized protein</fullName>
    </submittedName>
</protein>
<feature type="region of interest" description="Disordered" evidence="1">
    <location>
        <begin position="1"/>
        <end position="25"/>
    </location>
</feature>
<dbReference type="AlphaFoldDB" id="A0A8K0HZI5"/>
<sequence length="371" mass="42111">MARSTKSHHRHSSHKGRSTPYPLPCYHRKIPRAEENPRKASLALEKKDWEDAMCPVCMEFPHNAVLLLCSSHDKGCRPYMCGTTYHFSNCLDQFQKAYAKEISSHNESLVENLSHGLPPWKKSEVMELTCPLCRGQVKGWTVVEPAREHLNNKKRSCMQDNCSFIGTYKELQKHVKAEHPFAEPRTVDPAHEQKWRALDYQRERADVLSTIRSSMPRAVVFGDYVIDMDDSERETDDDGNGVFEGNRSIIYLILREAARLGRQNRITGVSEVREEGDGVVPVMTPGGGGGGADLTVDRPSEEYDETIMDAIRSVRQQRQLRLQQRRRRRRGRSVPSGLDGGKEMGEGVKEKRTGTRDVDRSYKEIGSGGGW</sequence>
<gene>
    <name evidence="2" type="ORF">COCNU_02G006560</name>
</gene>
<feature type="region of interest" description="Disordered" evidence="1">
    <location>
        <begin position="316"/>
        <end position="371"/>
    </location>
</feature>
<feature type="compositionally biased region" description="Basic and acidic residues" evidence="1">
    <location>
        <begin position="340"/>
        <end position="363"/>
    </location>
</feature>
<evidence type="ECO:0000313" key="2">
    <source>
        <dbReference type="EMBL" id="KAG1330688.1"/>
    </source>
</evidence>
<dbReference type="InterPro" id="IPR012866">
    <property type="entry name" value="DUF1644"/>
</dbReference>
<keyword evidence="3" id="KW-1185">Reference proteome</keyword>
<dbReference type="PANTHER" id="PTHR31197">
    <property type="entry name" value="OS01G0612600 PROTEIN"/>
    <property type="match status" value="1"/>
</dbReference>
<dbReference type="InterPro" id="IPR013083">
    <property type="entry name" value="Znf_RING/FYVE/PHD"/>
</dbReference>
<reference evidence="2" key="2">
    <citation type="submission" date="2019-07" db="EMBL/GenBank/DDBJ databases">
        <authorList>
            <person name="Yang Y."/>
            <person name="Bocs S."/>
            <person name="Baudouin L."/>
        </authorList>
    </citation>
    <scope>NUCLEOTIDE SEQUENCE</scope>
    <source>
        <tissue evidence="2">Spear leaf of Hainan Tall coconut</tissue>
    </source>
</reference>
<dbReference type="PANTHER" id="PTHR31197:SF12">
    <property type="entry name" value="OS02G0770600 PROTEIN"/>
    <property type="match status" value="1"/>
</dbReference>
<feature type="compositionally biased region" description="Basic residues" evidence="1">
    <location>
        <begin position="323"/>
        <end position="332"/>
    </location>
</feature>
<dbReference type="Proteomes" id="UP000797356">
    <property type="component" value="Chromosome 2"/>
</dbReference>
<name>A0A8K0HZI5_COCNU</name>
<accession>A0A8K0HZI5</accession>
<dbReference type="Gene3D" id="3.30.40.10">
    <property type="entry name" value="Zinc/RING finger domain, C3HC4 (zinc finger)"/>
    <property type="match status" value="1"/>
</dbReference>
<feature type="compositionally biased region" description="Basic residues" evidence="1">
    <location>
        <begin position="1"/>
        <end position="17"/>
    </location>
</feature>